<dbReference type="Pfam" id="PF01266">
    <property type="entry name" value="DAO"/>
    <property type="match status" value="1"/>
</dbReference>
<comment type="caution">
    <text evidence="10">The sequence shown here is derived from an EMBL/GenBank/DDBJ whole genome shotgun (WGS) entry which is preliminary data.</text>
</comment>
<keyword evidence="4" id="KW-0274">FAD</keyword>
<dbReference type="SUPFAM" id="SSF51905">
    <property type="entry name" value="FAD/NAD(P)-binding domain"/>
    <property type="match status" value="1"/>
</dbReference>
<keyword evidence="5" id="KW-0560">Oxidoreductase</keyword>
<evidence type="ECO:0000259" key="7">
    <source>
        <dbReference type="Pfam" id="PF00732"/>
    </source>
</evidence>
<feature type="domain" description="FAD dependent oxidoreductase" evidence="8">
    <location>
        <begin position="5"/>
        <end position="76"/>
    </location>
</feature>
<dbReference type="Pfam" id="PF00732">
    <property type="entry name" value="GMC_oxred_N"/>
    <property type="match status" value="1"/>
</dbReference>
<protein>
    <submittedName>
        <fullName evidence="10">FAD-dependent oxidoreductase</fullName>
    </submittedName>
</protein>
<name>A0ABW6S8E3_9NOCA</name>
<dbReference type="EMBL" id="JBIAQY010000011">
    <property type="protein sequence ID" value="MFF3571979.1"/>
    <property type="molecule type" value="Genomic_DNA"/>
</dbReference>
<dbReference type="InterPro" id="IPR000172">
    <property type="entry name" value="GMC_OxRdtase_N"/>
</dbReference>
<evidence type="ECO:0000256" key="3">
    <source>
        <dbReference type="ARBA" id="ARBA00022630"/>
    </source>
</evidence>
<dbReference type="InterPro" id="IPR051473">
    <property type="entry name" value="P2Ox-like"/>
</dbReference>
<reference evidence="10 11" key="1">
    <citation type="submission" date="2024-10" db="EMBL/GenBank/DDBJ databases">
        <title>The Natural Products Discovery Center: Release of the First 8490 Sequenced Strains for Exploring Actinobacteria Biosynthetic Diversity.</title>
        <authorList>
            <person name="Kalkreuter E."/>
            <person name="Kautsar S.A."/>
            <person name="Yang D."/>
            <person name="Bader C.D."/>
            <person name="Teijaro C.N."/>
            <person name="Fluegel L."/>
            <person name="Davis C.M."/>
            <person name="Simpson J.R."/>
            <person name="Lauterbach L."/>
            <person name="Steele A.D."/>
            <person name="Gui C."/>
            <person name="Meng S."/>
            <person name="Li G."/>
            <person name="Viehrig K."/>
            <person name="Ye F."/>
            <person name="Su P."/>
            <person name="Kiefer A.F."/>
            <person name="Nichols A."/>
            <person name="Cepeda A.J."/>
            <person name="Yan W."/>
            <person name="Fan B."/>
            <person name="Jiang Y."/>
            <person name="Adhikari A."/>
            <person name="Zheng C.-J."/>
            <person name="Schuster L."/>
            <person name="Cowan T.M."/>
            <person name="Smanski M.J."/>
            <person name="Chevrette M.G."/>
            <person name="De Carvalho L.P.S."/>
            <person name="Shen B."/>
        </authorList>
    </citation>
    <scope>NUCLEOTIDE SEQUENCE [LARGE SCALE GENOMIC DNA]</scope>
    <source>
        <strain evidence="10 11">NPDC002593</strain>
    </source>
</reference>
<evidence type="ECO:0000313" key="11">
    <source>
        <dbReference type="Proteomes" id="UP001601992"/>
    </source>
</evidence>
<dbReference type="RefSeq" id="WP_387405687.1">
    <property type="nucleotide sequence ID" value="NZ_JBIAQY010000011.1"/>
</dbReference>
<organism evidence="10 11">
    <name type="scientific">Nocardia jiangxiensis</name>
    <dbReference type="NCBI Taxonomy" id="282685"/>
    <lineage>
        <taxon>Bacteria</taxon>
        <taxon>Bacillati</taxon>
        <taxon>Actinomycetota</taxon>
        <taxon>Actinomycetes</taxon>
        <taxon>Mycobacteriales</taxon>
        <taxon>Nocardiaceae</taxon>
        <taxon>Nocardia</taxon>
    </lineage>
</organism>
<keyword evidence="3" id="KW-0285">Flavoprotein</keyword>
<evidence type="ECO:0000256" key="6">
    <source>
        <dbReference type="SAM" id="MobiDB-lite"/>
    </source>
</evidence>
<comment type="similarity">
    <text evidence="2">Belongs to the GMC oxidoreductase family.</text>
</comment>
<evidence type="ECO:0000259" key="9">
    <source>
        <dbReference type="Pfam" id="PF05199"/>
    </source>
</evidence>
<feature type="domain" description="Glucose-methanol-choline oxidoreductase N-terminal" evidence="7">
    <location>
        <begin position="136"/>
        <end position="306"/>
    </location>
</feature>
<comment type="cofactor">
    <cofactor evidence="1">
        <name>FAD</name>
        <dbReference type="ChEBI" id="CHEBI:57692"/>
    </cofactor>
</comment>
<dbReference type="Pfam" id="PF05199">
    <property type="entry name" value="GMC_oxred_C"/>
    <property type="match status" value="1"/>
</dbReference>
<gene>
    <name evidence="10" type="ORF">ACFYXQ_29780</name>
</gene>
<feature type="region of interest" description="Disordered" evidence="6">
    <location>
        <begin position="41"/>
        <end position="60"/>
    </location>
</feature>
<keyword evidence="11" id="KW-1185">Reference proteome</keyword>
<feature type="domain" description="Glucose-methanol-choline oxidoreductase C-terminal" evidence="9">
    <location>
        <begin position="402"/>
        <end position="522"/>
    </location>
</feature>
<dbReference type="PANTHER" id="PTHR42784:SF1">
    <property type="entry name" value="PYRANOSE 2-OXIDASE"/>
    <property type="match status" value="1"/>
</dbReference>
<dbReference type="InterPro" id="IPR036188">
    <property type="entry name" value="FAD/NAD-bd_sf"/>
</dbReference>
<dbReference type="InterPro" id="IPR006076">
    <property type="entry name" value="FAD-dep_OxRdtase"/>
</dbReference>
<evidence type="ECO:0000256" key="1">
    <source>
        <dbReference type="ARBA" id="ARBA00001974"/>
    </source>
</evidence>
<evidence type="ECO:0000256" key="5">
    <source>
        <dbReference type="ARBA" id="ARBA00023002"/>
    </source>
</evidence>
<evidence type="ECO:0000259" key="8">
    <source>
        <dbReference type="Pfam" id="PF01266"/>
    </source>
</evidence>
<dbReference type="Proteomes" id="UP001601992">
    <property type="component" value="Unassembled WGS sequence"/>
</dbReference>
<evidence type="ECO:0000256" key="4">
    <source>
        <dbReference type="ARBA" id="ARBA00022827"/>
    </source>
</evidence>
<dbReference type="Gene3D" id="3.50.50.60">
    <property type="entry name" value="FAD/NAD(P)-binding domain"/>
    <property type="match status" value="2"/>
</dbReference>
<dbReference type="PANTHER" id="PTHR42784">
    <property type="entry name" value="PYRANOSE 2-OXIDASE"/>
    <property type="match status" value="1"/>
</dbReference>
<accession>A0ABW6S8E3</accession>
<proteinExistence type="inferred from homology"/>
<dbReference type="InterPro" id="IPR007867">
    <property type="entry name" value="GMC_OxRtase_C"/>
</dbReference>
<evidence type="ECO:0000256" key="2">
    <source>
        <dbReference type="ARBA" id="ARBA00010790"/>
    </source>
</evidence>
<sequence>MTTSDVLIVGYGWAGSMMAYDLVSRGLRVVVLERGSDLPNHPSCGHFHGPQGRRPQSRTQDAARETFTLRHHQGEQALPIRRMGSFLSGAGVGGGGVLWGGLSPRYSPESFRPAALFDESIGRDAELDIRDWPIDYDDLSDGYSRFENLVGVAGSDGQPVGPAPTNEGPDLFRAAAESKNLTVASLPTSEIDIAYTNPLGVSREPCEEFGTTLATPLNTVDPYSRATGQLTVITGAHVRRVEHDGRHVTGVTYFRGGAEHTATASSYVLAAWTLNNVRLLMLSNIGAAYDPATGAGTLGRSLSNHLTLGGTAFFDSRTIDSSRKTGGGWVTSDFENAGTCGRFAGGAQMHSSNLELKPKPEAVVPHGTSRWGAKWKDALREYRDSMVRINITGEVVPRRTRYLDLDTVYRDAWGDPLLRLTYDWSPNERALADAMASAASGILEATGADRLHVPHELSEQYSVAAYQNSHLAGGAVMGADPHDSVVDTDLRSWHLDNLWVVGASAFPRNAAPNPTATLVALALRASASVASVLTTESTTKEGRPE</sequence>
<evidence type="ECO:0000313" key="10">
    <source>
        <dbReference type="EMBL" id="MFF3571979.1"/>
    </source>
</evidence>
<dbReference type="SUPFAM" id="SSF54373">
    <property type="entry name" value="FAD-linked reductases, C-terminal domain"/>
    <property type="match status" value="1"/>
</dbReference>